<comment type="caution">
    <text evidence="9">The sequence shown here is derived from an EMBL/GenBank/DDBJ whole genome shotgun (WGS) entry which is preliminary data.</text>
</comment>
<gene>
    <name evidence="9" type="ORF">PNEG_00769</name>
</gene>
<dbReference type="CDD" id="cd23023">
    <property type="entry name" value="zf-HIT_BCD1"/>
    <property type="match status" value="1"/>
</dbReference>
<evidence type="ECO:0000256" key="1">
    <source>
        <dbReference type="ARBA" id="ARBA00022553"/>
    </source>
</evidence>
<keyword evidence="4" id="KW-0862">Zinc</keyword>
<dbReference type="InterPro" id="IPR057721">
    <property type="entry name" value="BCD1_alpha/beta"/>
</dbReference>
<evidence type="ECO:0000256" key="7">
    <source>
        <dbReference type="PROSITE-ProRule" id="PRU00453"/>
    </source>
</evidence>
<dbReference type="Pfam" id="PF04438">
    <property type="entry name" value="zf-HIT"/>
    <property type="match status" value="1"/>
</dbReference>
<organism evidence="9 10">
    <name type="scientific">Pneumocystis murina (strain B123)</name>
    <name type="common">Mouse pneumocystis pneumonia agent</name>
    <name type="synonym">Pneumocystis carinii f. sp. muris</name>
    <dbReference type="NCBI Taxonomy" id="1069680"/>
    <lineage>
        <taxon>Eukaryota</taxon>
        <taxon>Fungi</taxon>
        <taxon>Dikarya</taxon>
        <taxon>Ascomycota</taxon>
        <taxon>Taphrinomycotina</taxon>
        <taxon>Pneumocystomycetes</taxon>
        <taxon>Pneumocystaceae</taxon>
        <taxon>Pneumocystis</taxon>
    </lineage>
</organism>
<accession>M7PBA9</accession>
<name>M7PBA9_PNEMU</name>
<evidence type="ECO:0000256" key="6">
    <source>
        <dbReference type="ARBA" id="ARBA00049654"/>
    </source>
</evidence>
<evidence type="ECO:0000256" key="3">
    <source>
        <dbReference type="ARBA" id="ARBA00022771"/>
    </source>
</evidence>
<sequence>MKSKECSICLNGISKYRCPKCEIKICSMSCSRQHKMIKSCSGMFNPASFLNKKELLTIQSLDRDYNFLSNIESCLDRCVRNRMNLPSKNYALRLKKTIERNGIHYFISPRGMSRASQNKTFWDQKKKKLFWTIEWIYIKNGSKISKIEHKIPSDEDIMKAYKNFIHKRNIKELLDIDDQIVEFMIKKANSPANNPIFETIDKNKPLLESFKGMTILEFPTIYITINEDKNVTSMIQEEVKEKIQIEKKVDFKINAKQNGIVDYDSEE</sequence>
<feature type="domain" description="HIT-type" evidence="8">
    <location>
        <begin position="6"/>
        <end position="40"/>
    </location>
</feature>
<dbReference type="PANTHER" id="PTHR13483">
    <property type="entry name" value="BOX C_D SNORNA PROTEIN 1-RELATED"/>
    <property type="match status" value="1"/>
</dbReference>
<dbReference type="AlphaFoldDB" id="M7PBA9"/>
<dbReference type="GO" id="GO:0008270">
    <property type="term" value="F:zinc ion binding"/>
    <property type="evidence" value="ECO:0007669"/>
    <property type="project" value="UniProtKB-UniRule"/>
</dbReference>
<proteinExistence type="inferred from homology"/>
<dbReference type="RefSeq" id="XP_007872671.1">
    <property type="nucleotide sequence ID" value="XM_007874480.1"/>
</dbReference>
<evidence type="ECO:0000313" key="9">
    <source>
        <dbReference type="EMBL" id="EMR11175.1"/>
    </source>
</evidence>
<evidence type="ECO:0000256" key="4">
    <source>
        <dbReference type="ARBA" id="ARBA00022833"/>
    </source>
</evidence>
<keyword evidence="1" id="KW-0597">Phosphoprotein</keyword>
<comment type="function">
    <text evidence="5">Required for box C/D snoRNAs accumulation involved in snoRNA processing, snoRNA transport to the nucleolus and ribosome biogenesis.</text>
</comment>
<keyword evidence="10" id="KW-1185">Reference proteome</keyword>
<dbReference type="EMBL" id="AFWA02000002">
    <property type="protein sequence ID" value="EMR11175.1"/>
    <property type="molecule type" value="Genomic_DNA"/>
</dbReference>
<dbReference type="Proteomes" id="UP000011958">
    <property type="component" value="Unassembled WGS sequence"/>
</dbReference>
<dbReference type="PROSITE" id="PS51083">
    <property type="entry name" value="ZF_HIT"/>
    <property type="match status" value="1"/>
</dbReference>
<evidence type="ECO:0000313" key="10">
    <source>
        <dbReference type="Proteomes" id="UP000011958"/>
    </source>
</evidence>
<dbReference type="Pfam" id="PF25790">
    <property type="entry name" value="BCD1"/>
    <property type="match status" value="1"/>
</dbReference>
<dbReference type="GO" id="GO:0000492">
    <property type="term" value="P:box C/D snoRNP assembly"/>
    <property type="evidence" value="ECO:0007669"/>
    <property type="project" value="TreeGrafter"/>
</dbReference>
<dbReference type="InterPro" id="IPR051639">
    <property type="entry name" value="BCD1"/>
</dbReference>
<dbReference type="VEuPathDB" id="FungiDB:PNEG_00769"/>
<dbReference type="SUPFAM" id="SSF144232">
    <property type="entry name" value="HIT/MYND zinc finger-like"/>
    <property type="match status" value="1"/>
</dbReference>
<dbReference type="PANTHER" id="PTHR13483:SF3">
    <property type="entry name" value="BOX C_D SNORNA PROTEIN 1"/>
    <property type="match status" value="1"/>
</dbReference>
<keyword evidence="2" id="KW-0479">Metal-binding</keyword>
<dbReference type="GeneID" id="19894467"/>
<comment type="similarity">
    <text evidence="6">Belongs to the BCD1 family.</text>
</comment>
<keyword evidence="3 7" id="KW-0863">Zinc-finger</keyword>
<evidence type="ECO:0000256" key="5">
    <source>
        <dbReference type="ARBA" id="ARBA00049598"/>
    </source>
</evidence>
<dbReference type="OMA" id="NITRSRM"/>
<dbReference type="STRING" id="1069680.M7PBA9"/>
<evidence type="ECO:0000256" key="2">
    <source>
        <dbReference type="ARBA" id="ARBA00022723"/>
    </source>
</evidence>
<evidence type="ECO:0000259" key="8">
    <source>
        <dbReference type="PROSITE" id="PS51083"/>
    </source>
</evidence>
<dbReference type="GO" id="GO:0048254">
    <property type="term" value="P:snoRNA localization"/>
    <property type="evidence" value="ECO:0007669"/>
    <property type="project" value="TreeGrafter"/>
</dbReference>
<dbReference type="GO" id="GO:0070761">
    <property type="term" value="C:pre-snoRNP complex"/>
    <property type="evidence" value="ECO:0007669"/>
    <property type="project" value="TreeGrafter"/>
</dbReference>
<dbReference type="GO" id="GO:0005634">
    <property type="term" value="C:nucleus"/>
    <property type="evidence" value="ECO:0007669"/>
    <property type="project" value="TreeGrafter"/>
</dbReference>
<dbReference type="HOGENOM" id="CLU_025524_2_0_1"/>
<dbReference type="OrthoDB" id="272357at2759"/>
<protein>
    <recommendedName>
        <fullName evidence="8">HIT-type domain-containing protein</fullName>
    </recommendedName>
</protein>
<dbReference type="Gene3D" id="3.30.60.190">
    <property type="match status" value="1"/>
</dbReference>
<dbReference type="GO" id="GO:0000463">
    <property type="term" value="P:maturation of LSU-rRNA from tricistronic rRNA transcript (SSU-rRNA, 5.8S rRNA, LSU-rRNA)"/>
    <property type="evidence" value="ECO:0007669"/>
    <property type="project" value="TreeGrafter"/>
</dbReference>
<dbReference type="InterPro" id="IPR007529">
    <property type="entry name" value="Znf_HIT"/>
</dbReference>
<dbReference type="eggNOG" id="KOG2858">
    <property type="taxonomic scope" value="Eukaryota"/>
</dbReference>
<reference evidence="10" key="1">
    <citation type="journal article" date="2016" name="Nat. Commun.">
        <title>Genome analysis of three Pneumocystis species reveals adaptation mechanisms to life exclusively in mammalian hosts.</title>
        <authorList>
            <person name="Ma L."/>
            <person name="Chen Z."/>
            <person name="Huang D.W."/>
            <person name="Kutty G."/>
            <person name="Ishihara M."/>
            <person name="Wang H."/>
            <person name="Abouelleil A."/>
            <person name="Bishop L."/>
            <person name="Davey E."/>
            <person name="Deng R."/>
            <person name="Deng X."/>
            <person name="Fan L."/>
            <person name="Fantoni G."/>
            <person name="Fitzgerald M."/>
            <person name="Gogineni E."/>
            <person name="Goldberg J.M."/>
            <person name="Handley G."/>
            <person name="Hu X."/>
            <person name="Huber C."/>
            <person name="Jiao X."/>
            <person name="Jones K."/>
            <person name="Levin J.Z."/>
            <person name="Liu Y."/>
            <person name="Macdonald P."/>
            <person name="Melnikov A."/>
            <person name="Raley C."/>
            <person name="Sassi M."/>
            <person name="Sherman B.T."/>
            <person name="Song X."/>
            <person name="Sykes S."/>
            <person name="Tran B."/>
            <person name="Walsh L."/>
            <person name="Xia Y."/>
            <person name="Yang J."/>
            <person name="Young S."/>
            <person name="Zeng Q."/>
            <person name="Zheng X."/>
            <person name="Stephens R."/>
            <person name="Nusbaum C."/>
            <person name="Birren B.W."/>
            <person name="Azadi P."/>
            <person name="Lempicki R.A."/>
            <person name="Cuomo C.A."/>
            <person name="Kovacs J.A."/>
        </authorList>
    </citation>
    <scope>NUCLEOTIDE SEQUENCE [LARGE SCALE GENOMIC DNA]</scope>
    <source>
        <strain evidence="10">B123</strain>
    </source>
</reference>